<evidence type="ECO:0000313" key="3">
    <source>
        <dbReference type="Proteomes" id="UP000736335"/>
    </source>
</evidence>
<sequence length="400" mass="45717">MDHAESLSSSRAITPEATQFAHADPKPAPTLPQEIVDNIVDYLFDGSGDEFLQPCSLVSRPWVSSCRRYLFHTILFTPTLMKKWVKVFRTPEESPAHYVKDLGFWLGGYDFHGPEAFSQYTPMFANAKALSIMGGLQLLSLRAPLFRELPQAVTYLNLKGTVNFVEAWDFMNRLPNLDDLRLSGQLEYPPTEGLCLLPGPGLNLRGGFRGVLNLIYEWAHDRVMDVFLEVPGGIHFTELYVYAEVGSSASIVRLAEACGENLVRLRYSPIQRTSIIFHDRCFDFSKFPNLHEVSLHVKWLFGRLDWIPEALSTFKPATSPRLTKVHLGFDYPLDQIESQNSHDRSELEDLDRELHWIARELARIEREYEGTVNIVVMIGEEFGIFTEADILQRWYLVSDN</sequence>
<dbReference type="AlphaFoldDB" id="A0A9P6L0X4"/>
<protein>
    <recommendedName>
        <fullName evidence="4">F-box domain-containing protein</fullName>
    </recommendedName>
</protein>
<reference evidence="2" key="2">
    <citation type="submission" date="2020-11" db="EMBL/GenBank/DDBJ databases">
        <authorList>
            <consortium name="DOE Joint Genome Institute"/>
            <person name="Kuo A."/>
            <person name="Miyauchi S."/>
            <person name="Kiss E."/>
            <person name="Drula E."/>
            <person name="Kohler A."/>
            <person name="Sanchez-Garcia M."/>
            <person name="Andreopoulos B."/>
            <person name="Barry K.W."/>
            <person name="Bonito G."/>
            <person name="Buee M."/>
            <person name="Carver A."/>
            <person name="Chen C."/>
            <person name="Cichocki N."/>
            <person name="Clum A."/>
            <person name="Culley D."/>
            <person name="Crous P.W."/>
            <person name="Fauchery L."/>
            <person name="Girlanda M."/>
            <person name="Hayes R."/>
            <person name="Keri Z."/>
            <person name="Labutti K."/>
            <person name="Lipzen A."/>
            <person name="Lombard V."/>
            <person name="Magnuson J."/>
            <person name="Maillard F."/>
            <person name="Morin E."/>
            <person name="Murat C."/>
            <person name="Nolan M."/>
            <person name="Ohm R."/>
            <person name="Pangilinan J."/>
            <person name="Pereira M."/>
            <person name="Perotto S."/>
            <person name="Peter M."/>
            <person name="Riley R."/>
            <person name="Sitrit Y."/>
            <person name="Stielow B."/>
            <person name="Szollosi G."/>
            <person name="Zifcakova L."/>
            <person name="Stursova M."/>
            <person name="Spatafora J.W."/>
            <person name="Tedersoo L."/>
            <person name="Vaario L.-M."/>
            <person name="Yamada A."/>
            <person name="Yan M."/>
            <person name="Wang P."/>
            <person name="Xu J."/>
            <person name="Bruns T."/>
            <person name="Baldrian P."/>
            <person name="Vilgalys R."/>
            <person name="Henrissat B."/>
            <person name="Grigoriev I.V."/>
            <person name="Hibbett D."/>
            <person name="Nagy L.G."/>
            <person name="Martin F.M."/>
        </authorList>
    </citation>
    <scope>NUCLEOTIDE SEQUENCE</scope>
    <source>
        <strain evidence="2">UH-Tt-Lm1</strain>
    </source>
</reference>
<feature type="coiled-coil region" evidence="1">
    <location>
        <begin position="333"/>
        <end position="367"/>
    </location>
</feature>
<accession>A0A9P6L0X4</accession>
<dbReference type="OrthoDB" id="2745898at2759"/>
<keyword evidence="3" id="KW-1185">Reference proteome</keyword>
<name>A0A9P6L0X4_9AGAM</name>
<evidence type="ECO:0000313" key="2">
    <source>
        <dbReference type="EMBL" id="KAF9777736.1"/>
    </source>
</evidence>
<reference evidence="2" key="1">
    <citation type="journal article" date="2020" name="Nat. Commun.">
        <title>Large-scale genome sequencing of mycorrhizal fungi provides insights into the early evolution of symbiotic traits.</title>
        <authorList>
            <person name="Miyauchi S."/>
            <person name="Kiss E."/>
            <person name="Kuo A."/>
            <person name="Drula E."/>
            <person name="Kohler A."/>
            <person name="Sanchez-Garcia M."/>
            <person name="Morin E."/>
            <person name="Andreopoulos B."/>
            <person name="Barry K.W."/>
            <person name="Bonito G."/>
            <person name="Buee M."/>
            <person name="Carver A."/>
            <person name="Chen C."/>
            <person name="Cichocki N."/>
            <person name="Clum A."/>
            <person name="Culley D."/>
            <person name="Crous P.W."/>
            <person name="Fauchery L."/>
            <person name="Girlanda M."/>
            <person name="Hayes R.D."/>
            <person name="Keri Z."/>
            <person name="LaButti K."/>
            <person name="Lipzen A."/>
            <person name="Lombard V."/>
            <person name="Magnuson J."/>
            <person name="Maillard F."/>
            <person name="Murat C."/>
            <person name="Nolan M."/>
            <person name="Ohm R.A."/>
            <person name="Pangilinan J."/>
            <person name="Pereira M.F."/>
            <person name="Perotto S."/>
            <person name="Peter M."/>
            <person name="Pfister S."/>
            <person name="Riley R."/>
            <person name="Sitrit Y."/>
            <person name="Stielow J.B."/>
            <person name="Szollosi G."/>
            <person name="Zifcakova L."/>
            <person name="Stursova M."/>
            <person name="Spatafora J.W."/>
            <person name="Tedersoo L."/>
            <person name="Vaario L.M."/>
            <person name="Yamada A."/>
            <person name="Yan M."/>
            <person name="Wang P."/>
            <person name="Xu J."/>
            <person name="Bruns T."/>
            <person name="Baldrian P."/>
            <person name="Vilgalys R."/>
            <person name="Dunand C."/>
            <person name="Henrissat B."/>
            <person name="Grigoriev I.V."/>
            <person name="Hibbett D."/>
            <person name="Nagy L.G."/>
            <person name="Martin F.M."/>
        </authorList>
    </citation>
    <scope>NUCLEOTIDE SEQUENCE</scope>
    <source>
        <strain evidence="2">UH-Tt-Lm1</strain>
    </source>
</reference>
<evidence type="ECO:0008006" key="4">
    <source>
        <dbReference type="Google" id="ProtNLM"/>
    </source>
</evidence>
<comment type="caution">
    <text evidence="2">The sequence shown here is derived from an EMBL/GenBank/DDBJ whole genome shotgun (WGS) entry which is preliminary data.</text>
</comment>
<keyword evidence="1" id="KW-0175">Coiled coil</keyword>
<gene>
    <name evidence="2" type="ORF">BJ322DRAFT_520750</name>
</gene>
<dbReference type="EMBL" id="WIUZ02000028">
    <property type="protein sequence ID" value="KAF9777736.1"/>
    <property type="molecule type" value="Genomic_DNA"/>
</dbReference>
<evidence type="ECO:0000256" key="1">
    <source>
        <dbReference type="SAM" id="Coils"/>
    </source>
</evidence>
<organism evidence="2 3">
    <name type="scientific">Thelephora terrestris</name>
    <dbReference type="NCBI Taxonomy" id="56493"/>
    <lineage>
        <taxon>Eukaryota</taxon>
        <taxon>Fungi</taxon>
        <taxon>Dikarya</taxon>
        <taxon>Basidiomycota</taxon>
        <taxon>Agaricomycotina</taxon>
        <taxon>Agaricomycetes</taxon>
        <taxon>Thelephorales</taxon>
        <taxon>Thelephoraceae</taxon>
        <taxon>Thelephora</taxon>
    </lineage>
</organism>
<proteinExistence type="predicted"/>
<dbReference type="Proteomes" id="UP000736335">
    <property type="component" value="Unassembled WGS sequence"/>
</dbReference>